<evidence type="ECO:0000256" key="5">
    <source>
        <dbReference type="PIRSR" id="PIRSR602678-1"/>
    </source>
</evidence>
<dbReference type="OrthoDB" id="9792792at2"/>
<dbReference type="RefSeq" id="WP_134213459.1">
    <property type="nucleotide sequence ID" value="NZ_QFFZ01000013.1"/>
</dbReference>
<dbReference type="Gene3D" id="3.30.70.120">
    <property type="match status" value="1"/>
</dbReference>
<reference evidence="6 7" key="1">
    <citation type="journal article" date="2018" name="Environ. Microbiol.">
        <title>Novel energy conservation strategies and behaviour of Pelotomaculum schinkii driving syntrophic propionate catabolism.</title>
        <authorList>
            <person name="Hidalgo-Ahumada C.A.P."/>
            <person name="Nobu M.K."/>
            <person name="Narihiro T."/>
            <person name="Tamaki H."/>
            <person name="Liu W.T."/>
            <person name="Kamagata Y."/>
            <person name="Stams A.J.M."/>
            <person name="Imachi H."/>
            <person name="Sousa D.Z."/>
        </authorList>
    </citation>
    <scope>NUCLEOTIDE SEQUENCE [LARGE SCALE GENOMIC DNA]</scope>
    <source>
        <strain evidence="6 7">MGP</strain>
    </source>
</reference>
<proteinExistence type="inferred from homology"/>
<dbReference type="InterPro" id="IPR036069">
    <property type="entry name" value="DUF34/NIF3_sf"/>
</dbReference>
<evidence type="ECO:0000256" key="1">
    <source>
        <dbReference type="ARBA" id="ARBA00006964"/>
    </source>
</evidence>
<sequence>MPVKCEAIFRLIEEMAPRSMAESWDNAGLQAGDPRAEVARALLTLDVNLDVAREALEKGAGLIISHHPMLFKPLESIDLSRPAGELIGFLIKNNITVYAAHTNLDSAAGGVNDILAARLGLEKLAVLQQSGQVRYVKLAVFVPEDHAAGVRDAIAGAGAGWIGNYSDCTFMTRGTGTFKPLAGANPYLGKTGELEQVEEIKLETIVPTGIINRVIQAMLKAHPYEEVAYDLYPLENRGPSYGLGRVGELPRQLTFSQFMEQVKTVLRLPALRTGGQPAAGVKKVAVCGGSGADLWPAALKAGADTIVTGDIKYHVAQEMLDAGLKFIDAGHHGTEAVIMPVLQDFLAERCRAENLRIDLLLAQTNTDPFAYF</sequence>
<dbReference type="Pfam" id="PF01784">
    <property type="entry name" value="DUF34_NIF3"/>
    <property type="match status" value="1"/>
</dbReference>
<dbReference type="SUPFAM" id="SSF102705">
    <property type="entry name" value="NIF3 (NGG1p interacting factor 3)-like"/>
    <property type="match status" value="1"/>
</dbReference>
<dbReference type="PANTHER" id="PTHR13799">
    <property type="entry name" value="NGG1 INTERACTING FACTOR 3"/>
    <property type="match status" value="1"/>
</dbReference>
<dbReference type="GO" id="GO:0005737">
    <property type="term" value="C:cytoplasm"/>
    <property type="evidence" value="ECO:0007669"/>
    <property type="project" value="TreeGrafter"/>
</dbReference>
<dbReference type="InterPro" id="IPR017221">
    <property type="entry name" value="DUF34/NIF3_bac"/>
</dbReference>
<dbReference type="FunFam" id="3.40.1390.30:FF:000001">
    <property type="entry name" value="GTP cyclohydrolase 1 type 2"/>
    <property type="match status" value="1"/>
</dbReference>
<name>A0A4Y7RS20_9FIRM</name>
<feature type="binding site" evidence="5">
    <location>
        <position position="67"/>
    </location>
    <ligand>
        <name>a divalent metal cation</name>
        <dbReference type="ChEBI" id="CHEBI:60240"/>
        <label>1</label>
    </ligand>
</feature>
<dbReference type="GO" id="GO:0016787">
    <property type="term" value="F:hydrolase activity"/>
    <property type="evidence" value="ECO:0007669"/>
    <property type="project" value="UniProtKB-KW"/>
</dbReference>
<dbReference type="GO" id="GO:0046872">
    <property type="term" value="F:metal ion binding"/>
    <property type="evidence" value="ECO:0007669"/>
    <property type="project" value="UniProtKB-UniRule"/>
</dbReference>
<evidence type="ECO:0000313" key="7">
    <source>
        <dbReference type="Proteomes" id="UP000297597"/>
    </source>
</evidence>
<dbReference type="InterPro" id="IPR015867">
    <property type="entry name" value="N-reg_PII/ATP_PRibTrfase_C"/>
</dbReference>
<gene>
    <name evidence="6" type="ORF">Pmgp_01584</name>
</gene>
<feature type="binding site" evidence="5">
    <location>
        <position position="331"/>
    </location>
    <ligand>
        <name>a divalent metal cation</name>
        <dbReference type="ChEBI" id="CHEBI:60240"/>
        <label>1</label>
    </ligand>
</feature>
<dbReference type="NCBIfam" id="TIGR00486">
    <property type="entry name" value="YbgI_SA1388"/>
    <property type="match status" value="1"/>
</dbReference>
<dbReference type="FunFam" id="3.30.70.120:FF:000006">
    <property type="entry name" value="GTP cyclohydrolase 1 type 2 homolog"/>
    <property type="match status" value="1"/>
</dbReference>
<comment type="caution">
    <text evidence="6">The sequence shown here is derived from an EMBL/GenBank/DDBJ whole genome shotgun (WGS) entry which is preliminary data.</text>
</comment>
<evidence type="ECO:0000256" key="2">
    <source>
        <dbReference type="ARBA" id="ARBA00022112"/>
    </source>
</evidence>
<dbReference type="EMBL" id="QFFZ01000013">
    <property type="protein sequence ID" value="TEB11566.1"/>
    <property type="molecule type" value="Genomic_DNA"/>
</dbReference>
<evidence type="ECO:0000313" key="6">
    <source>
        <dbReference type="EMBL" id="TEB11566.1"/>
    </source>
</evidence>
<dbReference type="PIRSF" id="PIRSF037489">
    <property type="entry name" value="UCP037489_NIF3_YqfO"/>
    <property type="match status" value="1"/>
</dbReference>
<feature type="binding site" evidence="5">
    <location>
        <position position="66"/>
    </location>
    <ligand>
        <name>a divalent metal cation</name>
        <dbReference type="ChEBI" id="CHEBI:60240"/>
        <label>1</label>
    </ligand>
</feature>
<accession>A0A4Y7RS20</accession>
<dbReference type="PANTHER" id="PTHR13799:SF14">
    <property type="entry name" value="GTP CYCLOHYDROLASE 1 TYPE 2 HOMOLOG"/>
    <property type="match status" value="1"/>
</dbReference>
<protein>
    <recommendedName>
        <fullName evidence="2 4">GTP cyclohydrolase 1 type 2 homolog</fullName>
    </recommendedName>
</protein>
<keyword evidence="3 4" id="KW-0479">Metal-binding</keyword>
<comment type="similarity">
    <text evidence="1 4">Belongs to the GTP cyclohydrolase I type 2/NIF3 family.</text>
</comment>
<feature type="binding site" evidence="5">
    <location>
        <position position="105"/>
    </location>
    <ligand>
        <name>a divalent metal cation</name>
        <dbReference type="ChEBI" id="CHEBI:60240"/>
        <label>1</label>
    </ligand>
</feature>
<keyword evidence="7" id="KW-1185">Reference proteome</keyword>
<feature type="binding site" evidence="5">
    <location>
        <position position="335"/>
    </location>
    <ligand>
        <name>a divalent metal cation</name>
        <dbReference type="ChEBI" id="CHEBI:60240"/>
        <label>1</label>
    </ligand>
</feature>
<evidence type="ECO:0000256" key="4">
    <source>
        <dbReference type="PIRNR" id="PIRNR037489"/>
    </source>
</evidence>
<dbReference type="Gene3D" id="3.40.1390.30">
    <property type="entry name" value="NIF3 (NGG1p interacting factor 3)-like"/>
    <property type="match status" value="1"/>
</dbReference>
<dbReference type="Proteomes" id="UP000297597">
    <property type="component" value="Unassembled WGS sequence"/>
</dbReference>
<dbReference type="InterPro" id="IPR002678">
    <property type="entry name" value="DUF34/NIF3"/>
</dbReference>
<dbReference type="AlphaFoldDB" id="A0A4Y7RS20"/>
<evidence type="ECO:0000256" key="3">
    <source>
        <dbReference type="ARBA" id="ARBA00022723"/>
    </source>
</evidence>
<keyword evidence="6" id="KW-0378">Hydrolase</keyword>
<organism evidence="6 7">
    <name type="scientific">Pelotomaculum propionicicum</name>
    <dbReference type="NCBI Taxonomy" id="258475"/>
    <lineage>
        <taxon>Bacteria</taxon>
        <taxon>Bacillati</taxon>
        <taxon>Bacillota</taxon>
        <taxon>Clostridia</taxon>
        <taxon>Eubacteriales</taxon>
        <taxon>Desulfotomaculaceae</taxon>
        <taxon>Pelotomaculum</taxon>
    </lineage>
</organism>